<dbReference type="GO" id="GO:0004321">
    <property type="term" value="F:fatty-acyl-CoA synthase activity"/>
    <property type="evidence" value="ECO:0007669"/>
    <property type="project" value="TreeGrafter"/>
</dbReference>
<dbReference type="Pfam" id="PF00501">
    <property type="entry name" value="AMP-binding"/>
    <property type="match status" value="1"/>
</dbReference>
<dbReference type="Proteomes" id="UP000054387">
    <property type="component" value="Unassembled WGS sequence"/>
</dbReference>
<evidence type="ECO:0000259" key="6">
    <source>
        <dbReference type="Pfam" id="PF13193"/>
    </source>
</evidence>
<keyword evidence="2" id="KW-0436">Ligase</keyword>
<evidence type="ECO:0000313" key="7">
    <source>
        <dbReference type="EMBL" id="KTG10735.1"/>
    </source>
</evidence>
<dbReference type="SUPFAM" id="SSF56801">
    <property type="entry name" value="Acetyl-CoA synthetase-like"/>
    <property type="match status" value="1"/>
</dbReference>
<evidence type="ECO:0000256" key="3">
    <source>
        <dbReference type="ARBA" id="ARBA00022741"/>
    </source>
</evidence>
<dbReference type="InterPro" id="IPR000873">
    <property type="entry name" value="AMP-dep_synth/lig_dom"/>
</dbReference>
<sequence>MTSYEELRDSFSWDRVWDGFDWDAPERFNVAHETVCRHVGRGPAVYWEGAAEGERETLTYADLDAQSAQVANALESLGVERGEPVATLVPRLPELYPTFLGIWRRGAVYVPLFTAFGPDAISVRAADAGVKTVVTTTEYRENIAAVEDEIGIENVVVIDRVSGEVNGADASVGDRGVSGDDIDYRTLVGEQSTEYDTAETSADDLCTLEYTSGTTGPPKGCELTHRVLAALYPYLECSMDLGDDETVWGAADPGWMYGLLTAGIAPVSMGVPNVVYEGEFDPEAWYAVMERYDVTSLATSPTAYRGLVAAGDAHESYDLSLRKGNSAGEPLNPEVMRWFDEELGVTVYDHYGVTECGMVAGNHHACEMAVKPGSMGRPLPGFDVRVVDPETGAETEPEEVGELAVACGESTYFGGYWNEPEKTAAAWVEGEDKELFLTGDAAERDGDDYLWFVGRADDVILSSGYRIGPFEVESTLLEHEAVAEAAVVGVPDEKRGELVKAYVVTTDGIAHDDELAASIREFVRERLAKHAYPREVEFLDELPKTSSGKIRRVELRE</sequence>
<evidence type="ECO:0000256" key="4">
    <source>
        <dbReference type="ARBA" id="ARBA00022840"/>
    </source>
</evidence>
<comment type="caution">
    <text evidence="7">The sequence shown here is derived from an EMBL/GenBank/DDBJ whole genome shotgun (WGS) entry which is preliminary data.</text>
</comment>
<dbReference type="Gene3D" id="3.30.300.30">
    <property type="match status" value="1"/>
</dbReference>
<dbReference type="Gene3D" id="3.40.50.12780">
    <property type="entry name" value="N-terminal domain of ligase-like"/>
    <property type="match status" value="1"/>
</dbReference>
<dbReference type="PANTHER" id="PTHR43605:SF10">
    <property type="entry name" value="ACYL-COA SYNTHETASE MEDIUM CHAIN FAMILY MEMBER 3"/>
    <property type="match status" value="1"/>
</dbReference>
<comment type="similarity">
    <text evidence="1">Belongs to the ATP-dependent AMP-binding enzyme family.</text>
</comment>
<dbReference type="GO" id="GO:0005524">
    <property type="term" value="F:ATP binding"/>
    <property type="evidence" value="ECO:0007669"/>
    <property type="project" value="UniProtKB-KW"/>
</dbReference>
<protein>
    <recommendedName>
        <fullName evidence="9">AMP-dependent synthetase</fullName>
    </recommendedName>
</protein>
<dbReference type="OrthoDB" id="193284at2157"/>
<feature type="domain" description="AMP-dependent synthetase/ligase" evidence="5">
    <location>
        <begin position="42"/>
        <end position="417"/>
    </location>
</feature>
<gene>
    <name evidence="7" type="ORF">AUR64_05960</name>
</gene>
<evidence type="ECO:0000259" key="5">
    <source>
        <dbReference type="Pfam" id="PF00501"/>
    </source>
</evidence>
<evidence type="ECO:0000256" key="1">
    <source>
        <dbReference type="ARBA" id="ARBA00006432"/>
    </source>
</evidence>
<keyword evidence="3" id="KW-0547">Nucleotide-binding</keyword>
<dbReference type="PANTHER" id="PTHR43605">
    <property type="entry name" value="ACYL-COENZYME A SYNTHETASE"/>
    <property type="match status" value="1"/>
</dbReference>
<dbReference type="InterPro" id="IPR042099">
    <property type="entry name" value="ANL_N_sf"/>
</dbReference>
<dbReference type="FunFam" id="3.30.300.30:FF:000005">
    <property type="entry name" value="Acyl-coenzyme A synthetase ACSM5, mitochondrial"/>
    <property type="match status" value="1"/>
</dbReference>
<evidence type="ECO:0008006" key="9">
    <source>
        <dbReference type="Google" id="ProtNLM"/>
    </source>
</evidence>
<dbReference type="InterPro" id="IPR051087">
    <property type="entry name" value="Mitochondrial_ACSM"/>
</dbReference>
<dbReference type="STRING" id="1514971.AUR64_05960"/>
<accession>A0A0W1RC80</accession>
<dbReference type="RefSeq" id="WP_058580533.1">
    <property type="nucleotide sequence ID" value="NZ_LOPU01000016.1"/>
</dbReference>
<reference evidence="7 8" key="1">
    <citation type="submission" date="2015-12" db="EMBL/GenBank/DDBJ databases">
        <title>Haloprofundus marisrubri gen. nov., sp. nov., an extremely halophilic archaeon isolated from the Discovery deep brine-seawater interface in the Red Sea.</title>
        <authorList>
            <person name="Zhang G."/>
            <person name="Stingl U."/>
            <person name="Rashid M."/>
        </authorList>
    </citation>
    <scope>NUCLEOTIDE SEQUENCE [LARGE SCALE GENOMIC DNA]</scope>
    <source>
        <strain evidence="7 8">SB9</strain>
    </source>
</reference>
<dbReference type="GO" id="GO:0016405">
    <property type="term" value="F:CoA-ligase activity"/>
    <property type="evidence" value="ECO:0007669"/>
    <property type="project" value="UniProtKB-ARBA"/>
</dbReference>
<dbReference type="EMBL" id="LOPU01000016">
    <property type="protein sequence ID" value="KTG10735.1"/>
    <property type="molecule type" value="Genomic_DNA"/>
</dbReference>
<dbReference type="Pfam" id="PF13193">
    <property type="entry name" value="AMP-binding_C"/>
    <property type="match status" value="1"/>
</dbReference>
<evidence type="ECO:0000313" key="8">
    <source>
        <dbReference type="Proteomes" id="UP000054387"/>
    </source>
</evidence>
<dbReference type="InterPro" id="IPR025110">
    <property type="entry name" value="AMP-bd_C"/>
</dbReference>
<keyword evidence="4" id="KW-0067">ATP-binding</keyword>
<keyword evidence="8" id="KW-1185">Reference proteome</keyword>
<name>A0A0W1RC80_9EURY</name>
<proteinExistence type="inferred from homology"/>
<organism evidence="7 8">
    <name type="scientific">Haloprofundus marisrubri</name>
    <dbReference type="NCBI Taxonomy" id="1514971"/>
    <lineage>
        <taxon>Archaea</taxon>
        <taxon>Methanobacteriati</taxon>
        <taxon>Methanobacteriota</taxon>
        <taxon>Stenosarchaea group</taxon>
        <taxon>Halobacteria</taxon>
        <taxon>Halobacteriales</taxon>
        <taxon>Haloferacaceae</taxon>
        <taxon>Haloprofundus</taxon>
    </lineage>
</organism>
<dbReference type="AlphaFoldDB" id="A0A0W1RC80"/>
<evidence type="ECO:0000256" key="2">
    <source>
        <dbReference type="ARBA" id="ARBA00022598"/>
    </source>
</evidence>
<dbReference type="GO" id="GO:0015645">
    <property type="term" value="F:fatty acid ligase activity"/>
    <property type="evidence" value="ECO:0007669"/>
    <property type="project" value="TreeGrafter"/>
</dbReference>
<dbReference type="GO" id="GO:0006637">
    <property type="term" value="P:acyl-CoA metabolic process"/>
    <property type="evidence" value="ECO:0007669"/>
    <property type="project" value="TreeGrafter"/>
</dbReference>
<dbReference type="GO" id="GO:0006633">
    <property type="term" value="P:fatty acid biosynthetic process"/>
    <property type="evidence" value="ECO:0007669"/>
    <property type="project" value="TreeGrafter"/>
</dbReference>
<dbReference type="InterPro" id="IPR045851">
    <property type="entry name" value="AMP-bd_C_sf"/>
</dbReference>
<feature type="domain" description="AMP-binding enzyme C-terminal" evidence="6">
    <location>
        <begin position="471"/>
        <end position="549"/>
    </location>
</feature>